<accession>A0A6J4MPV1</accession>
<feature type="region of interest" description="Disordered" evidence="1">
    <location>
        <begin position="1"/>
        <end position="29"/>
    </location>
</feature>
<feature type="non-terminal residue" evidence="2">
    <location>
        <position position="52"/>
    </location>
</feature>
<dbReference type="EMBL" id="CADCTY010001238">
    <property type="protein sequence ID" value="CAA9363884.1"/>
    <property type="molecule type" value="Genomic_DNA"/>
</dbReference>
<feature type="compositionally biased region" description="Low complexity" evidence="1">
    <location>
        <begin position="1"/>
        <end position="28"/>
    </location>
</feature>
<feature type="non-terminal residue" evidence="2">
    <location>
        <position position="1"/>
    </location>
</feature>
<gene>
    <name evidence="2" type="ORF">AVDCRST_MAG94-3565</name>
</gene>
<evidence type="ECO:0000313" key="2">
    <source>
        <dbReference type="EMBL" id="CAA9363884.1"/>
    </source>
</evidence>
<reference evidence="2" key="1">
    <citation type="submission" date="2020-02" db="EMBL/GenBank/DDBJ databases">
        <authorList>
            <person name="Meier V. D."/>
        </authorList>
    </citation>
    <scope>NUCLEOTIDE SEQUENCE</scope>
    <source>
        <strain evidence="2">AVDCRST_MAG94</strain>
    </source>
</reference>
<name>A0A6J4MPV1_9CYAN</name>
<dbReference type="AlphaFoldDB" id="A0A6J4MPV1"/>
<proteinExistence type="predicted"/>
<organism evidence="2">
    <name type="scientific">uncultured Leptolyngbya sp</name>
    <dbReference type="NCBI Taxonomy" id="332963"/>
    <lineage>
        <taxon>Bacteria</taxon>
        <taxon>Bacillati</taxon>
        <taxon>Cyanobacteriota</taxon>
        <taxon>Cyanophyceae</taxon>
        <taxon>Leptolyngbyales</taxon>
        <taxon>Leptolyngbyaceae</taxon>
        <taxon>Leptolyngbya group</taxon>
        <taxon>Leptolyngbya</taxon>
        <taxon>environmental samples</taxon>
    </lineage>
</organism>
<evidence type="ECO:0000256" key="1">
    <source>
        <dbReference type="SAM" id="MobiDB-lite"/>
    </source>
</evidence>
<sequence length="52" mass="5112">PTSSSSSAGDGSMQSSTTPVGPVTTITISSPEVLTTSTIYTTQTSTVTSCPA</sequence>
<protein>
    <submittedName>
        <fullName evidence="2">Uncharacterized protein</fullName>
    </submittedName>
</protein>